<dbReference type="GO" id="GO:0006631">
    <property type="term" value="P:fatty acid metabolic process"/>
    <property type="evidence" value="ECO:0007669"/>
    <property type="project" value="TreeGrafter"/>
</dbReference>
<dbReference type="Proteomes" id="UP000325113">
    <property type="component" value="Unassembled WGS sequence"/>
</dbReference>
<gene>
    <name evidence="9" type="ORF">FNF27_02298</name>
    <name evidence="7" type="ORF">FNF29_02446</name>
    <name evidence="8" type="ORF">FNF31_00575</name>
</gene>
<evidence type="ECO:0000313" key="10">
    <source>
        <dbReference type="Proteomes" id="UP000322899"/>
    </source>
</evidence>
<dbReference type="Proteomes" id="UP000323011">
    <property type="component" value="Unassembled WGS sequence"/>
</dbReference>
<dbReference type="PROSITE" id="PS51635">
    <property type="entry name" value="PNPLA"/>
    <property type="match status" value="1"/>
</dbReference>
<sequence>MLGRGASDASSPGVRILCIDGGSVRGLATLQALRSLERAAGRPIAELFDLIVGTSIGGYLSVCLGVRRMSIDECEAALWSTRRSMEAAQGNGIFSGARRVALGTAFDGKVHAESIVATLGPTARMDEVASSPKVALVATCIDRNPAKPFLFRTYSLSGGSSGSSSFEGTCATTQLEAARATTAAPTFFPPVEIGGRVFVDGACIANNPATIALAEAAALWPDAHVEAMVSVGTGLQSDAAHPGTSMVDWVAFQLNMSMDCTLAHSIAAAVLGRGRYWRFNFPSVGDVVLNETRIPVIEELVAKAKAHMETPQMRQDVADAAAALCGRSASTPERAASPAAAGPGAEASPAGTPASEASPPSSPVSPV</sequence>
<dbReference type="GO" id="GO:0016020">
    <property type="term" value="C:membrane"/>
    <property type="evidence" value="ECO:0007669"/>
    <property type="project" value="TreeGrafter"/>
</dbReference>
<reference evidence="10 11" key="1">
    <citation type="submission" date="2019-07" db="EMBL/GenBank/DDBJ databases">
        <title>Genomes of Cafeteria roenbergensis.</title>
        <authorList>
            <person name="Fischer M.G."/>
            <person name="Hackl T."/>
            <person name="Roman M."/>
        </authorList>
    </citation>
    <scope>NUCLEOTIDE SEQUENCE [LARGE SCALE GENOMIC DNA]</scope>
    <source>
        <strain evidence="7 11">BVI</strain>
        <strain evidence="8 12">Cflag</strain>
        <strain evidence="9 10">E4-10P</strain>
    </source>
</reference>
<organism evidence="7 11">
    <name type="scientific">Cafeteria roenbergensis</name>
    <name type="common">Marine flagellate</name>
    <dbReference type="NCBI Taxonomy" id="33653"/>
    <lineage>
        <taxon>Eukaryota</taxon>
        <taxon>Sar</taxon>
        <taxon>Stramenopiles</taxon>
        <taxon>Bigyra</taxon>
        <taxon>Opalozoa</taxon>
        <taxon>Bicosoecida</taxon>
        <taxon>Cafeteriaceae</taxon>
        <taxon>Cafeteria</taxon>
    </lineage>
</organism>
<dbReference type="EMBL" id="VLTO01000009">
    <property type="protein sequence ID" value="KAA0176241.1"/>
    <property type="molecule type" value="Genomic_DNA"/>
</dbReference>
<evidence type="ECO:0000313" key="8">
    <source>
        <dbReference type="EMBL" id="KAA0168076.1"/>
    </source>
</evidence>
<dbReference type="PANTHER" id="PTHR24185">
    <property type="entry name" value="CALCIUM-INDEPENDENT PHOSPHOLIPASE A2-GAMMA"/>
    <property type="match status" value="1"/>
</dbReference>
<evidence type="ECO:0000259" key="6">
    <source>
        <dbReference type="PROSITE" id="PS51635"/>
    </source>
</evidence>
<accession>A0A5A8CPD0</accession>
<keyword evidence="3 4" id="KW-0443">Lipid metabolism</keyword>
<comment type="caution">
    <text evidence="7">The sequence shown here is derived from an EMBL/GenBank/DDBJ whole genome shotgun (WGS) entry which is preliminary data.</text>
</comment>
<dbReference type="OMA" id="MREVWIE"/>
<feature type="active site" description="Nucleophile" evidence="4">
    <location>
        <position position="55"/>
    </location>
</feature>
<keyword evidence="1 4" id="KW-0378">Hydrolase</keyword>
<feature type="short sequence motif" description="DGA/G" evidence="4">
    <location>
        <begin position="200"/>
        <end position="202"/>
    </location>
</feature>
<proteinExistence type="predicted"/>
<evidence type="ECO:0000256" key="5">
    <source>
        <dbReference type="SAM" id="MobiDB-lite"/>
    </source>
</evidence>
<dbReference type="GO" id="GO:0004620">
    <property type="term" value="F:phospholipase activity"/>
    <property type="evidence" value="ECO:0007669"/>
    <property type="project" value="TreeGrafter"/>
</dbReference>
<dbReference type="EMBL" id="VLTN01000011">
    <property type="protein sequence ID" value="KAA0154569.1"/>
    <property type="molecule type" value="Genomic_DNA"/>
</dbReference>
<evidence type="ECO:0000256" key="3">
    <source>
        <dbReference type="ARBA" id="ARBA00023098"/>
    </source>
</evidence>
<dbReference type="Pfam" id="PF01734">
    <property type="entry name" value="Patatin"/>
    <property type="match status" value="1"/>
</dbReference>
<evidence type="ECO:0000313" key="11">
    <source>
        <dbReference type="Proteomes" id="UP000323011"/>
    </source>
</evidence>
<dbReference type="Gene3D" id="3.40.1090.10">
    <property type="entry name" value="Cytosolic phospholipase A2 catalytic domain"/>
    <property type="match status" value="1"/>
</dbReference>
<dbReference type="InterPro" id="IPR002641">
    <property type="entry name" value="PNPLA_dom"/>
</dbReference>
<protein>
    <recommendedName>
        <fullName evidence="6">PNPLA domain-containing protein</fullName>
    </recommendedName>
</protein>
<feature type="region of interest" description="Disordered" evidence="5">
    <location>
        <begin position="325"/>
        <end position="367"/>
    </location>
</feature>
<feature type="active site" description="Proton acceptor" evidence="4">
    <location>
        <position position="200"/>
    </location>
</feature>
<name>A0A5A8CPD0_CAFRO</name>
<evidence type="ECO:0000313" key="9">
    <source>
        <dbReference type="EMBL" id="KAA0176241.1"/>
    </source>
</evidence>
<feature type="domain" description="PNPLA" evidence="6">
    <location>
        <begin position="17"/>
        <end position="213"/>
    </location>
</feature>
<dbReference type="EMBL" id="VLTM01000003">
    <property type="protein sequence ID" value="KAA0168076.1"/>
    <property type="molecule type" value="Genomic_DNA"/>
</dbReference>
<evidence type="ECO:0000256" key="1">
    <source>
        <dbReference type="ARBA" id="ARBA00022801"/>
    </source>
</evidence>
<dbReference type="InterPro" id="IPR016035">
    <property type="entry name" value="Acyl_Trfase/lysoPLipase"/>
</dbReference>
<dbReference type="PANTHER" id="PTHR24185:SF1">
    <property type="entry name" value="CALCIUM-INDEPENDENT PHOSPHOLIPASE A2-GAMMA"/>
    <property type="match status" value="1"/>
</dbReference>
<evidence type="ECO:0000313" key="7">
    <source>
        <dbReference type="EMBL" id="KAA0154569.1"/>
    </source>
</evidence>
<evidence type="ECO:0000313" key="12">
    <source>
        <dbReference type="Proteomes" id="UP000325113"/>
    </source>
</evidence>
<comment type="caution">
    <text evidence="4">Lacks conserved residue(s) required for the propagation of feature annotation.</text>
</comment>
<keyword evidence="11" id="KW-1185">Reference proteome</keyword>
<keyword evidence="2 4" id="KW-0442">Lipid degradation</keyword>
<dbReference type="AlphaFoldDB" id="A0A5A8CPD0"/>
<dbReference type="GO" id="GO:0016042">
    <property type="term" value="P:lipid catabolic process"/>
    <property type="evidence" value="ECO:0007669"/>
    <property type="project" value="UniProtKB-UniRule"/>
</dbReference>
<dbReference type="Proteomes" id="UP000322899">
    <property type="component" value="Unassembled WGS sequence"/>
</dbReference>
<evidence type="ECO:0000256" key="2">
    <source>
        <dbReference type="ARBA" id="ARBA00022963"/>
    </source>
</evidence>
<feature type="compositionally biased region" description="Low complexity" evidence="5">
    <location>
        <begin position="327"/>
        <end position="359"/>
    </location>
</feature>
<feature type="short sequence motif" description="GXSXG" evidence="4">
    <location>
        <begin position="53"/>
        <end position="57"/>
    </location>
</feature>
<dbReference type="SUPFAM" id="SSF52151">
    <property type="entry name" value="FabD/lysophospholipase-like"/>
    <property type="match status" value="1"/>
</dbReference>
<evidence type="ECO:0000256" key="4">
    <source>
        <dbReference type="PROSITE-ProRule" id="PRU01161"/>
    </source>
</evidence>
<dbReference type="OrthoDB" id="630895at2759"/>